<accession>A0A507BSN1</accession>
<sequence>MQVAFANYDRKQVQSPDTFYHYHSYTLTYAIDIPQLTVVSPSVPQATKFFEKIVMMVEVEAANILVDRRSSRIPSLRSQYSPPPSHPCAHILDIFST</sequence>
<proteinExistence type="predicted"/>
<dbReference type="EMBL" id="QEAM01001197">
    <property type="protein sequence ID" value="TPX30149.1"/>
    <property type="molecule type" value="Genomic_DNA"/>
</dbReference>
<dbReference type="AlphaFoldDB" id="A0A507BSN1"/>
<organism evidence="1 2">
    <name type="scientific">Synchytrium endobioticum</name>
    <dbReference type="NCBI Taxonomy" id="286115"/>
    <lineage>
        <taxon>Eukaryota</taxon>
        <taxon>Fungi</taxon>
        <taxon>Fungi incertae sedis</taxon>
        <taxon>Chytridiomycota</taxon>
        <taxon>Chytridiomycota incertae sedis</taxon>
        <taxon>Chytridiomycetes</taxon>
        <taxon>Synchytriales</taxon>
        <taxon>Synchytriaceae</taxon>
        <taxon>Synchytrium</taxon>
    </lineage>
</organism>
<name>A0A507BSN1_9FUNG</name>
<protein>
    <submittedName>
        <fullName evidence="1">Uncharacterized protein</fullName>
    </submittedName>
</protein>
<reference evidence="1 2" key="1">
    <citation type="journal article" date="2019" name="Sci. Rep.">
        <title>Comparative genomics of chytrid fungi reveal insights into the obligate biotrophic and pathogenic lifestyle of Synchytrium endobioticum.</title>
        <authorList>
            <person name="van de Vossenberg B.T.L.H."/>
            <person name="Warris S."/>
            <person name="Nguyen H.D.T."/>
            <person name="van Gent-Pelzer M.P.E."/>
            <person name="Joly D.L."/>
            <person name="van de Geest H.C."/>
            <person name="Bonants P.J.M."/>
            <person name="Smith D.S."/>
            <person name="Levesque C.A."/>
            <person name="van der Lee T.A.J."/>
        </authorList>
    </citation>
    <scope>NUCLEOTIDE SEQUENCE [LARGE SCALE GENOMIC DNA]</scope>
    <source>
        <strain evidence="1 2">LEV6574</strain>
    </source>
</reference>
<evidence type="ECO:0000313" key="1">
    <source>
        <dbReference type="EMBL" id="TPX30149.1"/>
    </source>
</evidence>
<gene>
    <name evidence="1" type="ORF">SeLEV6574_g08631</name>
</gene>
<dbReference type="Proteomes" id="UP000320475">
    <property type="component" value="Unassembled WGS sequence"/>
</dbReference>
<comment type="caution">
    <text evidence="1">The sequence shown here is derived from an EMBL/GenBank/DDBJ whole genome shotgun (WGS) entry which is preliminary data.</text>
</comment>
<evidence type="ECO:0000313" key="2">
    <source>
        <dbReference type="Proteomes" id="UP000320475"/>
    </source>
</evidence>